<comment type="subcellular location">
    <subcellularLocation>
        <location evidence="1">Cell inner membrane</location>
        <topology evidence="1">Multi-pass membrane protein</topology>
    </subcellularLocation>
    <subcellularLocation>
        <location evidence="14">Cell membrane</location>
        <topology evidence="14">Multi-pass membrane protein</topology>
    </subcellularLocation>
</comment>
<dbReference type="AlphaFoldDB" id="A0A2P7NTG0"/>
<evidence type="ECO:0000256" key="13">
    <source>
        <dbReference type="ARBA" id="ARBA00023284"/>
    </source>
</evidence>
<feature type="topological domain" description="Cytoplasmic" evidence="14">
    <location>
        <begin position="156"/>
        <end position="157"/>
    </location>
</feature>
<evidence type="ECO:0000256" key="4">
    <source>
        <dbReference type="ARBA" id="ARBA00022475"/>
    </source>
</evidence>
<feature type="topological domain" description="Periplasmic" evidence="14">
    <location>
        <begin position="22"/>
        <end position="39"/>
    </location>
</feature>
<feature type="transmembrane region" description="Helical" evidence="15">
    <location>
        <begin position="65"/>
        <end position="84"/>
    </location>
</feature>
<dbReference type="GO" id="GO:0009055">
    <property type="term" value="F:electron transfer activity"/>
    <property type="evidence" value="ECO:0007669"/>
    <property type="project" value="UniProtKB-UniRule"/>
</dbReference>
<sequence length="157" mass="17530">MRILFLCILLGCVGFLGYAQYLQHVEGLLPCPLCVAQRLAYFSLGLTAFIAFLHNPEPFGRRLYGLLMVILASIGTVIAARHAWLIRYPESFECGISPEEALLNSFPIADWWPGMFEANGDCANVDWTFLSLTIPDWSFVAFVGLGILALYPLIARR</sequence>
<keyword evidence="5" id="KW-0997">Cell inner membrane</keyword>
<evidence type="ECO:0000256" key="3">
    <source>
        <dbReference type="ARBA" id="ARBA00022448"/>
    </source>
</evidence>
<evidence type="ECO:0000256" key="11">
    <source>
        <dbReference type="ARBA" id="ARBA00023157"/>
    </source>
</evidence>
<feature type="topological domain" description="Cytoplasmic" evidence="14">
    <location>
        <begin position="1"/>
        <end position="4"/>
    </location>
</feature>
<keyword evidence="10 14" id="KW-0472">Membrane</keyword>
<gene>
    <name evidence="14" type="primary">dsbB</name>
    <name evidence="16" type="ORF">C7H79_11740</name>
</gene>
<protein>
    <recommendedName>
        <fullName evidence="14">Disulfide bond formation protein B</fullName>
    </recommendedName>
    <alternativeName>
        <fullName evidence="14">Disulfide oxidoreductase</fullName>
    </alternativeName>
</protein>
<keyword evidence="4 14" id="KW-1003">Cell membrane</keyword>
<comment type="similarity">
    <text evidence="2 14">Belongs to the DsbB family.</text>
</comment>
<evidence type="ECO:0000256" key="9">
    <source>
        <dbReference type="ARBA" id="ARBA00023002"/>
    </source>
</evidence>
<evidence type="ECO:0000256" key="6">
    <source>
        <dbReference type="ARBA" id="ARBA00022692"/>
    </source>
</evidence>
<keyword evidence="7 14" id="KW-0249">Electron transport</keyword>
<dbReference type="InterPro" id="IPR003752">
    <property type="entry name" value="DiS_bond_form_DsbB/BdbC"/>
</dbReference>
<evidence type="ECO:0000256" key="5">
    <source>
        <dbReference type="ARBA" id="ARBA00022519"/>
    </source>
</evidence>
<evidence type="ECO:0000256" key="2">
    <source>
        <dbReference type="ARBA" id="ARBA00008823"/>
    </source>
</evidence>
<accession>A0A2P7NTG0</accession>
<comment type="function">
    <text evidence="14">Required for disulfide bond formation in some periplasmic proteins. Acts by oxidizing the DsbA protein.</text>
</comment>
<feature type="topological domain" description="Cytoplasmic" evidence="14">
    <location>
        <begin position="57"/>
        <end position="62"/>
    </location>
</feature>
<evidence type="ECO:0000256" key="15">
    <source>
        <dbReference type="SAM" id="Phobius"/>
    </source>
</evidence>
<organism evidence="16 17">
    <name type="scientific">Nitrosomonas supralitoralis</name>
    <dbReference type="NCBI Taxonomy" id="2116706"/>
    <lineage>
        <taxon>Bacteria</taxon>
        <taxon>Pseudomonadati</taxon>
        <taxon>Pseudomonadota</taxon>
        <taxon>Betaproteobacteria</taxon>
        <taxon>Nitrosomonadales</taxon>
        <taxon>Nitrosomonadaceae</taxon>
        <taxon>Nitrosomonas</taxon>
    </lineage>
</organism>
<keyword evidence="8 14" id="KW-1133">Transmembrane helix</keyword>
<keyword evidence="6 14" id="KW-0812">Transmembrane</keyword>
<comment type="caution">
    <text evidence="14">Lacks conserved residue(s) required for the propagation of feature annotation.</text>
</comment>
<evidence type="ECO:0000256" key="10">
    <source>
        <dbReference type="ARBA" id="ARBA00023136"/>
    </source>
</evidence>
<name>A0A2P7NTG0_9PROT</name>
<dbReference type="InterPro" id="IPR050183">
    <property type="entry name" value="DsbB"/>
</dbReference>
<evidence type="ECO:0000256" key="14">
    <source>
        <dbReference type="HAMAP-Rule" id="MF_00286"/>
    </source>
</evidence>
<dbReference type="PANTHER" id="PTHR36570:SF3">
    <property type="entry name" value="DISULFIDE BOND FORMATION PROTEIN B"/>
    <property type="match status" value="1"/>
</dbReference>
<keyword evidence="17" id="KW-1185">Reference proteome</keyword>
<feature type="disulfide bond" description="Redox-active" evidence="14">
    <location>
        <begin position="31"/>
        <end position="34"/>
    </location>
</feature>
<evidence type="ECO:0000313" key="17">
    <source>
        <dbReference type="Proteomes" id="UP000241912"/>
    </source>
</evidence>
<keyword evidence="3 14" id="KW-0813">Transport</keyword>
<dbReference type="GO" id="GO:0005886">
    <property type="term" value="C:plasma membrane"/>
    <property type="evidence" value="ECO:0007669"/>
    <property type="project" value="UniProtKB-SubCell"/>
</dbReference>
<dbReference type="PANTHER" id="PTHR36570">
    <property type="entry name" value="DISULFIDE BOND FORMATION PROTEIN B"/>
    <property type="match status" value="1"/>
</dbReference>
<keyword evidence="13 14" id="KW-0676">Redox-active center</keyword>
<evidence type="ECO:0000256" key="1">
    <source>
        <dbReference type="ARBA" id="ARBA00004429"/>
    </source>
</evidence>
<keyword evidence="9 14" id="KW-0560">Oxidoreductase</keyword>
<evidence type="ECO:0000313" key="16">
    <source>
        <dbReference type="EMBL" id="PSJ16750.1"/>
    </source>
</evidence>
<keyword evidence="11 14" id="KW-1015">Disulfide bond</keyword>
<dbReference type="EMBL" id="PXXU01000037">
    <property type="protein sequence ID" value="PSJ16750.1"/>
    <property type="molecule type" value="Genomic_DNA"/>
</dbReference>
<dbReference type="Pfam" id="PF02600">
    <property type="entry name" value="DsbB"/>
    <property type="match status" value="1"/>
</dbReference>
<feature type="transmembrane region" description="Helical" evidence="15">
    <location>
        <begin position="35"/>
        <end position="53"/>
    </location>
</feature>
<dbReference type="InterPro" id="IPR022920">
    <property type="entry name" value="Disulphide_bond_form_DsbB"/>
</dbReference>
<keyword evidence="12 14" id="KW-0143">Chaperone</keyword>
<dbReference type="HAMAP" id="MF_00286">
    <property type="entry name" value="DsbB"/>
    <property type="match status" value="1"/>
</dbReference>
<reference evidence="16 17" key="1">
    <citation type="submission" date="2018-03" db="EMBL/GenBank/DDBJ databases">
        <title>Draft genome of Nitrosomonas supralitoralis APG5.</title>
        <authorList>
            <person name="Urakawa H."/>
            <person name="Lopez J.V."/>
        </authorList>
    </citation>
    <scope>NUCLEOTIDE SEQUENCE [LARGE SCALE GENOMIC DNA]</scope>
    <source>
        <strain evidence="16 17">APG5</strain>
    </source>
</reference>
<dbReference type="OrthoDB" id="3711263at2"/>
<evidence type="ECO:0000256" key="12">
    <source>
        <dbReference type="ARBA" id="ARBA00023186"/>
    </source>
</evidence>
<evidence type="ECO:0000256" key="7">
    <source>
        <dbReference type="ARBA" id="ARBA00022982"/>
    </source>
</evidence>
<dbReference type="GO" id="GO:0015035">
    <property type="term" value="F:protein-disulfide reductase activity"/>
    <property type="evidence" value="ECO:0007669"/>
    <property type="project" value="UniProtKB-UniRule"/>
</dbReference>
<dbReference type="Proteomes" id="UP000241912">
    <property type="component" value="Unassembled WGS sequence"/>
</dbReference>
<comment type="caution">
    <text evidence="16">The sequence shown here is derived from an EMBL/GenBank/DDBJ whole genome shotgun (WGS) entry which is preliminary data.</text>
</comment>
<dbReference type="InterPro" id="IPR023380">
    <property type="entry name" value="DsbB-like_sf"/>
</dbReference>
<dbReference type="GO" id="GO:0006457">
    <property type="term" value="P:protein folding"/>
    <property type="evidence" value="ECO:0007669"/>
    <property type="project" value="InterPro"/>
</dbReference>
<proteinExistence type="inferred from homology"/>
<dbReference type="RefSeq" id="WP_106707453.1">
    <property type="nucleotide sequence ID" value="NZ_PXXU01000037.1"/>
</dbReference>
<dbReference type="Gene3D" id="1.20.1550.10">
    <property type="entry name" value="DsbB-like"/>
    <property type="match status" value="1"/>
</dbReference>
<feature type="transmembrane region" description="Helical" evidence="15">
    <location>
        <begin position="137"/>
        <end position="154"/>
    </location>
</feature>
<evidence type="ECO:0000256" key="8">
    <source>
        <dbReference type="ARBA" id="ARBA00022989"/>
    </source>
</evidence>
<dbReference type="SUPFAM" id="SSF158442">
    <property type="entry name" value="DsbB-like"/>
    <property type="match status" value="1"/>
</dbReference>